<keyword evidence="5" id="KW-0547">Nucleotide-binding</keyword>
<evidence type="ECO:0000256" key="11">
    <source>
        <dbReference type="PROSITE-ProRule" id="PRU01384"/>
    </source>
</evidence>
<feature type="domain" description="Topo IIA-type catalytic" evidence="13">
    <location>
        <begin position="9"/>
        <end position="474"/>
    </location>
</feature>
<dbReference type="Gene3D" id="3.90.199.10">
    <property type="entry name" value="Topoisomerase II, domain 5"/>
    <property type="match status" value="1"/>
</dbReference>
<dbReference type="Proteomes" id="UP000410492">
    <property type="component" value="Unassembled WGS sequence"/>
</dbReference>
<name>A0A653BQ59_CALMS</name>
<evidence type="ECO:0000256" key="5">
    <source>
        <dbReference type="ARBA" id="ARBA00022741"/>
    </source>
</evidence>
<dbReference type="Gene3D" id="2.120.10.90">
    <property type="entry name" value="DNA gyrase/topoisomerase IV, subunit A, C-terminal"/>
    <property type="match status" value="1"/>
</dbReference>
<evidence type="ECO:0000313" key="14">
    <source>
        <dbReference type="EMBL" id="VEN37728.1"/>
    </source>
</evidence>
<dbReference type="GO" id="GO:0009330">
    <property type="term" value="C:DNA topoisomerase type II (double strand cut, ATP-hydrolyzing) complex"/>
    <property type="evidence" value="ECO:0007669"/>
    <property type="project" value="TreeGrafter"/>
</dbReference>
<dbReference type="AlphaFoldDB" id="A0A653BQ59"/>
<dbReference type="SMART" id="SM00434">
    <property type="entry name" value="TOP4c"/>
    <property type="match status" value="1"/>
</dbReference>
<dbReference type="FunFam" id="1.10.268.10:FF:000001">
    <property type="entry name" value="DNA gyrase subunit A"/>
    <property type="match status" value="1"/>
</dbReference>
<feature type="active site" description="O-(5'-phospho-DNA)-tyrosine intermediate" evidence="11">
    <location>
        <position position="97"/>
    </location>
</feature>
<feature type="coiled-coil region" evidence="12">
    <location>
        <begin position="412"/>
        <end position="453"/>
    </location>
</feature>
<keyword evidence="9 11" id="KW-0413">Isomerase</keyword>
<evidence type="ECO:0000256" key="6">
    <source>
        <dbReference type="ARBA" id="ARBA00022840"/>
    </source>
</evidence>
<dbReference type="OrthoDB" id="734at2759"/>
<dbReference type="InterPro" id="IPR013760">
    <property type="entry name" value="Topo_IIA-like_dom_sf"/>
</dbReference>
<keyword evidence="4" id="KW-0963">Cytoplasm</keyword>
<evidence type="ECO:0000256" key="8">
    <source>
        <dbReference type="ARBA" id="ARBA00023125"/>
    </source>
</evidence>
<evidence type="ECO:0000256" key="9">
    <source>
        <dbReference type="ARBA" id="ARBA00023235"/>
    </source>
</evidence>
<dbReference type="Gene3D" id="3.30.1360.40">
    <property type="match status" value="1"/>
</dbReference>
<keyword evidence="15" id="KW-1185">Reference proteome</keyword>
<dbReference type="Gene3D" id="1.10.268.10">
    <property type="entry name" value="Topoisomerase, domain 3"/>
    <property type="match status" value="1"/>
</dbReference>
<dbReference type="SUPFAM" id="SSF56719">
    <property type="entry name" value="Type II DNA topoisomerase"/>
    <property type="match status" value="1"/>
</dbReference>
<comment type="similarity">
    <text evidence="2">Belongs to the type II topoisomerase GyrA/ParC subunit family.</text>
</comment>
<evidence type="ECO:0000256" key="12">
    <source>
        <dbReference type="SAM" id="Coils"/>
    </source>
</evidence>
<organism evidence="14 15">
    <name type="scientific">Callosobruchus maculatus</name>
    <name type="common">Southern cowpea weevil</name>
    <name type="synonym">Pulse bruchid</name>
    <dbReference type="NCBI Taxonomy" id="64391"/>
    <lineage>
        <taxon>Eukaryota</taxon>
        <taxon>Metazoa</taxon>
        <taxon>Ecdysozoa</taxon>
        <taxon>Arthropoda</taxon>
        <taxon>Hexapoda</taxon>
        <taxon>Insecta</taxon>
        <taxon>Pterygota</taxon>
        <taxon>Neoptera</taxon>
        <taxon>Endopterygota</taxon>
        <taxon>Coleoptera</taxon>
        <taxon>Polyphaga</taxon>
        <taxon>Cucujiformia</taxon>
        <taxon>Chrysomeloidea</taxon>
        <taxon>Chrysomelidae</taxon>
        <taxon>Bruchinae</taxon>
        <taxon>Bruchini</taxon>
        <taxon>Callosobruchus</taxon>
    </lineage>
</organism>
<dbReference type="GO" id="GO:0005737">
    <property type="term" value="C:cytoplasm"/>
    <property type="evidence" value="ECO:0007669"/>
    <property type="project" value="TreeGrafter"/>
</dbReference>
<evidence type="ECO:0000313" key="15">
    <source>
        <dbReference type="Proteomes" id="UP000410492"/>
    </source>
</evidence>
<dbReference type="HAMAP" id="MF_01897">
    <property type="entry name" value="GyrA"/>
    <property type="match status" value="1"/>
</dbReference>
<dbReference type="GO" id="GO:0003677">
    <property type="term" value="F:DNA binding"/>
    <property type="evidence" value="ECO:0007669"/>
    <property type="project" value="UniProtKB-UniRule"/>
</dbReference>
<dbReference type="InterPro" id="IPR050220">
    <property type="entry name" value="Type_II_DNA_Topoisomerases"/>
</dbReference>
<evidence type="ECO:0000256" key="10">
    <source>
        <dbReference type="ARBA" id="ARBA00058442"/>
    </source>
</evidence>
<keyword evidence="12" id="KW-0175">Coiled coil</keyword>
<feature type="non-terminal residue" evidence="14">
    <location>
        <position position="777"/>
    </location>
</feature>
<evidence type="ECO:0000256" key="1">
    <source>
        <dbReference type="ARBA" id="ARBA00000185"/>
    </source>
</evidence>
<dbReference type="CDD" id="cd00187">
    <property type="entry name" value="TOP4c"/>
    <property type="match status" value="1"/>
</dbReference>
<evidence type="ECO:0000256" key="2">
    <source>
        <dbReference type="ARBA" id="ARBA00008263"/>
    </source>
</evidence>
<comment type="catalytic activity">
    <reaction evidence="1 11">
        <text>ATP-dependent breakage, passage and rejoining of double-stranded DNA.</text>
        <dbReference type="EC" id="5.6.2.2"/>
    </reaction>
</comment>
<gene>
    <name evidence="14" type="ORF">CALMAC_LOCUS2881</name>
</gene>
<dbReference type="SUPFAM" id="SSF101904">
    <property type="entry name" value="GyrA/ParC C-terminal domain-like"/>
    <property type="match status" value="1"/>
</dbReference>
<dbReference type="InterPro" id="IPR013758">
    <property type="entry name" value="Topo_IIA_A/C_ab"/>
</dbReference>
<dbReference type="GO" id="GO:0003918">
    <property type="term" value="F:DNA topoisomerase type II (double strand cut, ATP-hydrolyzing) activity"/>
    <property type="evidence" value="ECO:0007669"/>
    <property type="project" value="UniProtKB-EC"/>
</dbReference>
<dbReference type="PROSITE" id="PS52040">
    <property type="entry name" value="TOPO_IIA"/>
    <property type="match status" value="1"/>
</dbReference>
<dbReference type="FunFam" id="2.120.10.90:FF:000002">
    <property type="entry name" value="DNA gyrase subunit A"/>
    <property type="match status" value="1"/>
</dbReference>
<dbReference type="PANTHER" id="PTHR43493:SF5">
    <property type="entry name" value="DNA GYRASE SUBUNIT A, CHLOROPLASTIC_MITOCHONDRIAL"/>
    <property type="match status" value="1"/>
</dbReference>
<dbReference type="InterPro" id="IPR013757">
    <property type="entry name" value="Topo_IIA_A_a_sf"/>
</dbReference>
<dbReference type="EC" id="5.6.2.2" evidence="3"/>
<sequence>MSVIVGRALPDVRDGLKPVHRRVLYAMNVLGNDWNKAYKKSARVVGDVIGKYHPHGDSAVYDTIVRMAQPFSLRYMLVDGQGNFGSIDGDSAAAMRYTEIRLAKIAHELMADLEKETVDFVDNYDGTEKIPDVMPTKIPNLLVNGSSGIAVGMATNIPPHNITEVINGCLAYIDDEDISIEGLMEHIPGPDFPTAAIINGRRGIEEAYRTGRGKIYIRARAEVEADAKTGRETIIVHEIPYQVNKARLIEKIAELVKEKRVEGISALRDESDKDGMRIVIEIKRDAVGEVVLNNLYSQTQLQVSFGINMVALHHGQPKIMNLKEILSAFVRHRREVVTRRTIFELRKARDRAHILEALAVALANIDPIIELIRRAPTPAEAKASLVARYYLTEQQAQAILDLRLQKLTGLEHEKLLDEYKELLEQIAELLHILGSAERLMEVIREELELVRDQFGDERRTEITANSSDINIEDLINREDVVVTLSHQGYVKYQPLTDYEAQRRGGKGKSAARIKEEDFIDRLLVANTHDTILCFSSRGRLYWMKVYQLPEASRGARGRPIVNLLPLEANERITAILPVREYEEGVNVFMATASGTVKKTALTEFSRPRSAGIIAVNLNEGDELIGVDLTSGSDEVMLFSAAGKVVRFKENAVRAMGRTATGVRGIKLAGEDAVVSLIVPRGEGAILTVTQNGYGKRTAESEYPTKSRGTQGVISIKVTERNGSVVGAVQVDDADQIMMITDAGTLVRTRVSEISVVGRNTQGVILIRTAEDENVVGL</sequence>
<dbReference type="NCBIfam" id="TIGR01063">
    <property type="entry name" value="gyrA"/>
    <property type="match status" value="1"/>
</dbReference>
<evidence type="ECO:0000256" key="7">
    <source>
        <dbReference type="ARBA" id="ARBA00023029"/>
    </source>
</evidence>
<dbReference type="InterPro" id="IPR006691">
    <property type="entry name" value="GyrA/parC_rep"/>
</dbReference>
<dbReference type="FunFam" id="3.90.199.10:FF:000001">
    <property type="entry name" value="DNA gyrase subunit A"/>
    <property type="match status" value="1"/>
</dbReference>
<evidence type="ECO:0000259" key="13">
    <source>
        <dbReference type="PROSITE" id="PS52040"/>
    </source>
</evidence>
<protein>
    <recommendedName>
        <fullName evidence="3">DNA topoisomerase (ATP-hydrolyzing)</fullName>
        <ecNumber evidence="3">5.6.2.2</ecNumber>
    </recommendedName>
</protein>
<dbReference type="Pfam" id="PF00521">
    <property type="entry name" value="DNA_topoisoIV"/>
    <property type="match status" value="1"/>
</dbReference>
<comment type="function">
    <text evidence="10">Negative supercoiling favors strand separation, and DNA replication, transcription, recombination and repair, all of which involve strand separation. Type II topoisomerases break and join 2 DNA strands simultaneously in an ATP-dependent manner.</text>
</comment>
<dbReference type="NCBIfam" id="NF004044">
    <property type="entry name" value="PRK05561.1"/>
    <property type="match status" value="1"/>
</dbReference>
<proteinExistence type="inferred from homology"/>
<dbReference type="FunFam" id="3.30.1360.40:FF:000002">
    <property type="entry name" value="DNA gyrase subunit A"/>
    <property type="match status" value="1"/>
</dbReference>
<accession>A0A653BQ59</accession>
<keyword evidence="8 11" id="KW-0238">DNA-binding</keyword>
<dbReference type="PANTHER" id="PTHR43493">
    <property type="entry name" value="DNA GYRASE/TOPOISOMERASE SUBUNIT A"/>
    <property type="match status" value="1"/>
</dbReference>
<dbReference type="NCBIfam" id="NF004043">
    <property type="entry name" value="PRK05560.1"/>
    <property type="match status" value="1"/>
</dbReference>
<dbReference type="Pfam" id="PF03989">
    <property type="entry name" value="DNA_gyraseA_C"/>
    <property type="match status" value="6"/>
</dbReference>
<keyword evidence="7 11" id="KW-0799">Topoisomerase</keyword>
<dbReference type="InterPro" id="IPR035516">
    <property type="entry name" value="Gyrase/topoIV_suA_C"/>
</dbReference>
<dbReference type="GO" id="GO:0006265">
    <property type="term" value="P:DNA topological change"/>
    <property type="evidence" value="ECO:0007669"/>
    <property type="project" value="UniProtKB-UniRule"/>
</dbReference>
<dbReference type="InterPro" id="IPR002205">
    <property type="entry name" value="Topo_IIA_dom_A"/>
</dbReference>
<dbReference type="InterPro" id="IPR005743">
    <property type="entry name" value="GyrA"/>
</dbReference>
<keyword evidence="6" id="KW-0067">ATP-binding</keyword>
<dbReference type="GO" id="GO:0005694">
    <property type="term" value="C:chromosome"/>
    <property type="evidence" value="ECO:0007669"/>
    <property type="project" value="InterPro"/>
</dbReference>
<dbReference type="GO" id="GO:0005524">
    <property type="term" value="F:ATP binding"/>
    <property type="evidence" value="ECO:0007669"/>
    <property type="project" value="UniProtKB-KW"/>
</dbReference>
<evidence type="ECO:0000256" key="4">
    <source>
        <dbReference type="ARBA" id="ARBA00022490"/>
    </source>
</evidence>
<dbReference type="EMBL" id="CAACVG010003685">
    <property type="protein sequence ID" value="VEN37728.1"/>
    <property type="molecule type" value="Genomic_DNA"/>
</dbReference>
<reference evidence="14 15" key="1">
    <citation type="submission" date="2019-01" db="EMBL/GenBank/DDBJ databases">
        <authorList>
            <person name="Sayadi A."/>
        </authorList>
    </citation>
    <scope>NUCLEOTIDE SEQUENCE [LARGE SCALE GENOMIC DNA]</scope>
</reference>
<evidence type="ECO:0000256" key="3">
    <source>
        <dbReference type="ARBA" id="ARBA00012895"/>
    </source>
</evidence>